<comment type="PTM">
    <text evidence="7">Carboxylation is probably crucial for Mg(2+) binding and, consequently, for the gamma-phosphate positioning of ATP.</text>
</comment>
<dbReference type="Pfam" id="PF08245">
    <property type="entry name" value="Mur_ligase_M"/>
    <property type="match status" value="1"/>
</dbReference>
<name>A0ABT3CTW6_9BACT</name>
<dbReference type="NCBIfam" id="NF001124">
    <property type="entry name" value="PRK00139.1-2"/>
    <property type="match status" value="1"/>
</dbReference>
<evidence type="ECO:0000256" key="8">
    <source>
        <dbReference type="RuleBase" id="RU004135"/>
    </source>
</evidence>
<feature type="binding site" evidence="7">
    <location>
        <position position="379"/>
    </location>
    <ligand>
        <name>meso-2,6-diaminopimelate</name>
        <dbReference type="ChEBI" id="CHEBI:57791"/>
    </ligand>
</feature>
<evidence type="ECO:0000256" key="3">
    <source>
        <dbReference type="ARBA" id="ARBA00022960"/>
    </source>
</evidence>
<evidence type="ECO:0000256" key="2">
    <source>
        <dbReference type="ARBA" id="ARBA00022618"/>
    </source>
</evidence>
<comment type="subcellular location">
    <subcellularLocation>
        <location evidence="7 8">Cytoplasm</location>
    </subcellularLocation>
</comment>
<keyword evidence="2 7" id="KW-0132">Cell division</keyword>
<protein>
    <recommendedName>
        <fullName evidence="7">UDP-N-acetylmuramoyl-L-alanyl-D-glutamate--2,6-diaminopimelate ligase</fullName>
        <ecNumber evidence="7">6.3.2.13</ecNumber>
    </recommendedName>
    <alternativeName>
        <fullName evidence="7">Meso-A2pm-adding enzyme</fullName>
    </alternativeName>
    <alternativeName>
        <fullName evidence="7">Meso-diaminopimelate-adding enzyme</fullName>
    </alternativeName>
    <alternativeName>
        <fullName evidence="7">UDP-MurNAc-L-Ala-D-Glu:meso-diaminopimelate ligase</fullName>
    </alternativeName>
    <alternativeName>
        <fullName evidence="7">UDP-MurNAc-tripeptide synthetase</fullName>
    </alternativeName>
    <alternativeName>
        <fullName evidence="7">UDP-N-acetylmuramyl-tripeptide synthetase</fullName>
    </alternativeName>
</protein>
<keyword evidence="6 7" id="KW-0961">Cell wall biogenesis/degradation</keyword>
<evidence type="ECO:0000313" key="12">
    <source>
        <dbReference type="EMBL" id="MCV9387131.1"/>
    </source>
</evidence>
<keyword evidence="7" id="KW-0963">Cytoplasm</keyword>
<dbReference type="EMBL" id="JAOYOD010000001">
    <property type="protein sequence ID" value="MCV9387131.1"/>
    <property type="molecule type" value="Genomic_DNA"/>
</dbReference>
<evidence type="ECO:0000259" key="10">
    <source>
        <dbReference type="Pfam" id="PF02875"/>
    </source>
</evidence>
<feature type="domain" description="Mur ligase C-terminal" evidence="10">
    <location>
        <begin position="328"/>
        <end position="458"/>
    </location>
</feature>
<keyword evidence="5 7" id="KW-0131">Cell cycle</keyword>
<dbReference type="RefSeq" id="WP_264137958.1">
    <property type="nucleotide sequence ID" value="NZ_JAOYOD010000001.1"/>
</dbReference>
<dbReference type="NCBIfam" id="NF001126">
    <property type="entry name" value="PRK00139.1-4"/>
    <property type="match status" value="1"/>
</dbReference>
<feature type="binding site" evidence="7">
    <location>
        <position position="187"/>
    </location>
    <ligand>
        <name>UDP-N-acetyl-alpha-D-muramoyl-L-alanyl-D-glutamate</name>
        <dbReference type="ChEBI" id="CHEBI:83900"/>
    </ligand>
</feature>
<comment type="cofactor">
    <cofactor evidence="7">
        <name>Mg(2+)</name>
        <dbReference type="ChEBI" id="CHEBI:18420"/>
    </cofactor>
</comment>
<feature type="domain" description="Mur ligase N-terminal catalytic" evidence="9">
    <location>
        <begin position="27"/>
        <end position="97"/>
    </location>
</feature>
<dbReference type="HAMAP" id="MF_00208">
    <property type="entry name" value="MurE"/>
    <property type="match status" value="1"/>
</dbReference>
<dbReference type="PANTHER" id="PTHR23135:SF4">
    <property type="entry name" value="UDP-N-ACETYLMURAMOYL-L-ALANYL-D-GLUTAMATE--2,6-DIAMINOPIMELATE LIGASE MURE HOMOLOG, CHLOROPLASTIC"/>
    <property type="match status" value="1"/>
</dbReference>
<feature type="binding site" evidence="7">
    <location>
        <begin position="403"/>
        <end position="406"/>
    </location>
    <ligand>
        <name>meso-2,6-diaminopimelate</name>
        <dbReference type="ChEBI" id="CHEBI:57791"/>
    </ligand>
</feature>
<evidence type="ECO:0000256" key="1">
    <source>
        <dbReference type="ARBA" id="ARBA00005898"/>
    </source>
</evidence>
<reference evidence="12 13" key="1">
    <citation type="submission" date="2022-10" db="EMBL/GenBank/DDBJ databases">
        <title>Comparative genomics and taxonomic characterization of three novel marine species of genus Reichenbachiella exhibiting antioxidant and polysaccharide degradation activities.</title>
        <authorList>
            <person name="Muhammad N."/>
            <person name="Lee Y.-J."/>
            <person name="Ko J."/>
            <person name="Kim S.-G."/>
        </authorList>
    </citation>
    <scope>NUCLEOTIDE SEQUENCE [LARGE SCALE GENOMIC DNA]</scope>
    <source>
        <strain evidence="12 13">ABR2-5</strain>
    </source>
</reference>
<proteinExistence type="inferred from homology"/>
<evidence type="ECO:0000256" key="4">
    <source>
        <dbReference type="ARBA" id="ARBA00022984"/>
    </source>
</evidence>
<comment type="pathway">
    <text evidence="7 8">Cell wall biogenesis; peptidoglycan biosynthesis.</text>
</comment>
<evidence type="ECO:0000256" key="5">
    <source>
        <dbReference type="ARBA" id="ARBA00023306"/>
    </source>
</evidence>
<dbReference type="Pfam" id="PF01225">
    <property type="entry name" value="Mur_ligase"/>
    <property type="match status" value="1"/>
</dbReference>
<dbReference type="InterPro" id="IPR036565">
    <property type="entry name" value="Mur-like_cat_sf"/>
</dbReference>
<evidence type="ECO:0000313" key="13">
    <source>
        <dbReference type="Proteomes" id="UP001300692"/>
    </source>
</evidence>
<feature type="binding site" evidence="7">
    <location>
        <position position="189"/>
    </location>
    <ligand>
        <name>UDP-N-acetyl-alpha-D-muramoyl-L-alanyl-D-glutamate</name>
        <dbReference type="ChEBI" id="CHEBI:83900"/>
    </ligand>
</feature>
<keyword evidence="7 12" id="KW-0436">Ligase</keyword>
<feature type="binding site" evidence="7">
    <location>
        <begin position="154"/>
        <end position="155"/>
    </location>
    <ligand>
        <name>UDP-N-acetyl-alpha-D-muramoyl-L-alanyl-D-glutamate</name>
        <dbReference type="ChEBI" id="CHEBI:83900"/>
    </ligand>
</feature>
<evidence type="ECO:0000259" key="11">
    <source>
        <dbReference type="Pfam" id="PF08245"/>
    </source>
</evidence>
<keyword evidence="3 7" id="KW-0133">Cell shape</keyword>
<comment type="similarity">
    <text evidence="1 7">Belongs to the MurCDEF family. MurE subfamily.</text>
</comment>
<dbReference type="Pfam" id="PF02875">
    <property type="entry name" value="Mur_ligase_C"/>
    <property type="match status" value="1"/>
</dbReference>
<dbReference type="InterPro" id="IPR005761">
    <property type="entry name" value="UDP-N-AcMur-Glu-dNH2Pim_ligase"/>
</dbReference>
<evidence type="ECO:0000259" key="9">
    <source>
        <dbReference type="Pfam" id="PF01225"/>
    </source>
</evidence>
<evidence type="ECO:0000256" key="6">
    <source>
        <dbReference type="ARBA" id="ARBA00023316"/>
    </source>
</evidence>
<accession>A0ABT3CTW6</accession>
<comment type="function">
    <text evidence="7">Catalyzes the addition of meso-diaminopimelic acid to the nucleotide precursor UDP-N-acetylmuramoyl-L-alanyl-D-glutamate (UMAG) in the biosynthesis of bacterial cell-wall peptidoglycan.</text>
</comment>
<comment type="caution">
    <text evidence="7">Lacks conserved residue(s) required for the propagation of feature annotation.</text>
</comment>
<organism evidence="12 13">
    <name type="scientific">Reichenbachiella ulvae</name>
    <dbReference type="NCBI Taxonomy" id="2980104"/>
    <lineage>
        <taxon>Bacteria</taxon>
        <taxon>Pseudomonadati</taxon>
        <taxon>Bacteroidota</taxon>
        <taxon>Cytophagia</taxon>
        <taxon>Cytophagales</taxon>
        <taxon>Reichenbachiellaceae</taxon>
        <taxon>Reichenbachiella</taxon>
    </lineage>
</organism>
<dbReference type="InterPro" id="IPR036615">
    <property type="entry name" value="Mur_ligase_C_dom_sf"/>
</dbReference>
<dbReference type="InterPro" id="IPR035911">
    <property type="entry name" value="MurE/MurF_N"/>
</dbReference>
<dbReference type="PANTHER" id="PTHR23135">
    <property type="entry name" value="MUR LIGASE FAMILY MEMBER"/>
    <property type="match status" value="1"/>
</dbReference>
<feature type="binding site" evidence="7">
    <location>
        <position position="31"/>
    </location>
    <ligand>
        <name>UDP-N-acetyl-alpha-D-muramoyl-L-alanyl-D-glutamate</name>
        <dbReference type="ChEBI" id="CHEBI:83900"/>
    </ligand>
</feature>
<keyword evidence="13" id="KW-1185">Reference proteome</keyword>
<sequence>MKTLKDILYNVKLTSVSGNTGIEVVDVCFDSRKVQKGSLFVAVKGTQVDGHDYIEKAIKSGAVAVVCEEMPLLPDIHVTFVETGDSAAALGVIASNFFDNPSKKIKLVGITGTNGKTTTVTLLYSLFRSLGYNVGLLSTVQNKINDEVIPSTHTTPDQISLNALLSEMVKQKCEYAFMEVSSHAIDQGRIAGLQYTGAVFMNISHDHLDYHETFDNYIKAKKKLFDGLPSSAFALVNMDDKRGQVMLQNTRARQLAFGLKFMTDYKAKIITNSYQGLELDINGRSVWFRLIGAFNAYNLLAAYAVADILEQDVEEVLLMLSGIETAPGRFESVNADSNVRAIVDYAHTPDALENVLQTIDSFRSGNEKVITVVGCGGDRDKDKRPVMASIAAKWSDKVIFTDDNPRTENPDTIIKEMMGGIGPSMVKKTLIIRDRREAIKTACSLANDEDIILVAGKGHETYQEINGVRHDFDDRAVLKEMLELFKD</sequence>
<dbReference type="Gene3D" id="3.40.1390.10">
    <property type="entry name" value="MurE/MurF, N-terminal domain"/>
    <property type="match status" value="1"/>
</dbReference>
<feature type="modified residue" description="N6-carboxylysine" evidence="7">
    <location>
        <position position="221"/>
    </location>
</feature>
<comment type="caution">
    <text evidence="12">The sequence shown here is derived from an EMBL/GenBank/DDBJ whole genome shotgun (WGS) entry which is preliminary data.</text>
</comment>
<dbReference type="SUPFAM" id="SSF63418">
    <property type="entry name" value="MurE/MurF N-terminal domain"/>
    <property type="match status" value="1"/>
</dbReference>
<dbReference type="EC" id="6.3.2.13" evidence="7"/>
<feature type="binding site" evidence="7">
    <location>
        <position position="460"/>
    </location>
    <ligand>
        <name>meso-2,6-diaminopimelate</name>
        <dbReference type="ChEBI" id="CHEBI:57791"/>
    </ligand>
</feature>
<keyword evidence="7" id="KW-0460">Magnesium</keyword>
<dbReference type="Gene3D" id="3.90.190.20">
    <property type="entry name" value="Mur ligase, C-terminal domain"/>
    <property type="match status" value="1"/>
</dbReference>
<evidence type="ECO:0000256" key="7">
    <source>
        <dbReference type="HAMAP-Rule" id="MF_00208"/>
    </source>
</evidence>
<dbReference type="InterPro" id="IPR013221">
    <property type="entry name" value="Mur_ligase_cen"/>
</dbReference>
<keyword evidence="7" id="KW-0547">Nucleotide-binding</keyword>
<feature type="binding site" evidence="7">
    <location>
        <position position="456"/>
    </location>
    <ligand>
        <name>meso-2,6-diaminopimelate</name>
        <dbReference type="ChEBI" id="CHEBI:57791"/>
    </ligand>
</feature>
<feature type="domain" description="Mur ligase central" evidence="11">
    <location>
        <begin position="110"/>
        <end position="306"/>
    </location>
</feature>
<dbReference type="Proteomes" id="UP001300692">
    <property type="component" value="Unassembled WGS sequence"/>
</dbReference>
<dbReference type="GO" id="GO:0008765">
    <property type="term" value="F:UDP-N-acetylmuramoylalanyl-D-glutamate-2,6-diaminopimelate ligase activity"/>
    <property type="evidence" value="ECO:0007669"/>
    <property type="project" value="UniProtKB-EC"/>
</dbReference>
<keyword evidence="4 7" id="KW-0573">Peptidoglycan synthesis</keyword>
<dbReference type="SUPFAM" id="SSF53244">
    <property type="entry name" value="MurD-like peptide ligases, peptide-binding domain"/>
    <property type="match status" value="1"/>
</dbReference>
<dbReference type="SUPFAM" id="SSF53623">
    <property type="entry name" value="MurD-like peptide ligases, catalytic domain"/>
    <property type="match status" value="1"/>
</dbReference>
<gene>
    <name evidence="7" type="primary">murE</name>
    <name evidence="12" type="ORF">N7U62_10685</name>
</gene>
<feature type="binding site" evidence="7">
    <location>
        <begin position="112"/>
        <end position="118"/>
    </location>
    <ligand>
        <name>ATP</name>
        <dbReference type="ChEBI" id="CHEBI:30616"/>
    </ligand>
</feature>
<feature type="binding site" evidence="7">
    <location>
        <position position="181"/>
    </location>
    <ligand>
        <name>UDP-N-acetyl-alpha-D-muramoyl-L-alanyl-D-glutamate</name>
        <dbReference type="ChEBI" id="CHEBI:83900"/>
    </ligand>
</feature>
<dbReference type="NCBIfam" id="TIGR01085">
    <property type="entry name" value="murE"/>
    <property type="match status" value="1"/>
</dbReference>
<comment type="catalytic activity">
    <reaction evidence="7">
        <text>UDP-N-acetyl-alpha-D-muramoyl-L-alanyl-D-glutamate + meso-2,6-diaminopimelate + ATP = UDP-N-acetyl-alpha-D-muramoyl-L-alanyl-gamma-D-glutamyl-meso-2,6-diaminopimelate + ADP + phosphate + H(+)</text>
        <dbReference type="Rhea" id="RHEA:23676"/>
        <dbReference type="ChEBI" id="CHEBI:15378"/>
        <dbReference type="ChEBI" id="CHEBI:30616"/>
        <dbReference type="ChEBI" id="CHEBI:43474"/>
        <dbReference type="ChEBI" id="CHEBI:57791"/>
        <dbReference type="ChEBI" id="CHEBI:83900"/>
        <dbReference type="ChEBI" id="CHEBI:83905"/>
        <dbReference type="ChEBI" id="CHEBI:456216"/>
        <dbReference type="EC" id="6.3.2.13"/>
    </reaction>
</comment>
<dbReference type="InterPro" id="IPR004101">
    <property type="entry name" value="Mur_ligase_C"/>
</dbReference>
<feature type="short sequence motif" description="Meso-diaminopimelate recognition motif" evidence="7">
    <location>
        <begin position="403"/>
        <end position="406"/>
    </location>
</feature>
<dbReference type="Gene3D" id="3.40.1190.10">
    <property type="entry name" value="Mur-like, catalytic domain"/>
    <property type="match status" value="1"/>
</dbReference>
<keyword evidence="7" id="KW-0067">ATP-binding</keyword>
<dbReference type="InterPro" id="IPR000713">
    <property type="entry name" value="Mur_ligase_N"/>
</dbReference>